<dbReference type="OrthoDB" id="5501812at2"/>
<dbReference type="PROSITE" id="PS51257">
    <property type="entry name" value="PROKAR_LIPOPROTEIN"/>
    <property type="match status" value="1"/>
</dbReference>
<comment type="caution">
    <text evidence="1">The sequence shown here is derived from an EMBL/GenBank/DDBJ whole genome shotgun (WGS) entry which is preliminary data.</text>
</comment>
<keyword evidence="2" id="KW-1185">Reference proteome</keyword>
<dbReference type="RefSeq" id="WP_006976268.1">
    <property type="nucleotide sequence ID" value="NZ_ABCS01000124.1"/>
</dbReference>
<sequence length="193" mass="21317">MPLCQRLLTSGGIACLALTLACGDDVDPDDGPPCGDDLNGCSDDTSMFMEVPECELTGELDVVIGQGETVFQELAEGDLPDPEFGFQGGQHVWMAVQVRNPAVDYPQLKIRINVDYCETNCSQPENWLTDNVRELLADETTMTVTPEGYFQQTRMLVTVFGWVTTPNRRVEMLVTDPCGRQGYVKREYVSPGP</sequence>
<reference evidence="1 2" key="1">
    <citation type="submission" date="2007-06" db="EMBL/GenBank/DDBJ databases">
        <authorList>
            <person name="Shimkets L."/>
            <person name="Ferriera S."/>
            <person name="Johnson J."/>
            <person name="Kravitz S."/>
            <person name="Beeson K."/>
            <person name="Sutton G."/>
            <person name="Rogers Y.-H."/>
            <person name="Friedman R."/>
            <person name="Frazier M."/>
            <person name="Venter J.C."/>
        </authorList>
    </citation>
    <scope>NUCLEOTIDE SEQUENCE [LARGE SCALE GENOMIC DNA]</scope>
    <source>
        <strain evidence="1 2">SIR-1</strain>
    </source>
</reference>
<organism evidence="1 2">
    <name type="scientific">Plesiocystis pacifica SIR-1</name>
    <dbReference type="NCBI Taxonomy" id="391625"/>
    <lineage>
        <taxon>Bacteria</taxon>
        <taxon>Pseudomonadati</taxon>
        <taxon>Myxococcota</taxon>
        <taxon>Polyangia</taxon>
        <taxon>Nannocystales</taxon>
        <taxon>Nannocystaceae</taxon>
        <taxon>Plesiocystis</taxon>
    </lineage>
</organism>
<dbReference type="Proteomes" id="UP000005801">
    <property type="component" value="Unassembled WGS sequence"/>
</dbReference>
<protein>
    <recommendedName>
        <fullName evidence="3">Lipoprotein</fullName>
    </recommendedName>
</protein>
<evidence type="ECO:0008006" key="3">
    <source>
        <dbReference type="Google" id="ProtNLM"/>
    </source>
</evidence>
<dbReference type="AlphaFoldDB" id="A6GHT2"/>
<evidence type="ECO:0000313" key="2">
    <source>
        <dbReference type="Proteomes" id="UP000005801"/>
    </source>
</evidence>
<proteinExistence type="predicted"/>
<accession>A6GHT2</accession>
<dbReference type="EMBL" id="ABCS01000124">
    <property type="protein sequence ID" value="EDM74578.1"/>
    <property type="molecule type" value="Genomic_DNA"/>
</dbReference>
<gene>
    <name evidence="1" type="ORF">PPSIR1_28681</name>
</gene>
<name>A6GHT2_9BACT</name>
<evidence type="ECO:0000313" key="1">
    <source>
        <dbReference type="EMBL" id="EDM74578.1"/>
    </source>
</evidence>